<proteinExistence type="predicted"/>
<comment type="caution">
    <text evidence="1">The sequence shown here is derived from an EMBL/GenBank/DDBJ whole genome shotgun (WGS) entry which is preliminary data.</text>
</comment>
<dbReference type="AlphaFoldDB" id="A0A9N9I6M0"/>
<sequence>MLPLGSIQPISVNLESSDINKEELCMSHEKIVERNQEVHHSV</sequence>
<dbReference type="Proteomes" id="UP000789570">
    <property type="component" value="Unassembled WGS sequence"/>
</dbReference>
<evidence type="ECO:0000313" key="2">
    <source>
        <dbReference type="Proteomes" id="UP000789570"/>
    </source>
</evidence>
<dbReference type="OrthoDB" id="2429267at2759"/>
<accession>A0A9N9I6M0</accession>
<protein>
    <submittedName>
        <fullName evidence="1">12555_t:CDS:1</fullName>
    </submittedName>
</protein>
<gene>
    <name evidence="1" type="ORF">FCALED_LOCUS14497</name>
</gene>
<feature type="non-terminal residue" evidence="1">
    <location>
        <position position="1"/>
    </location>
</feature>
<name>A0A9N9I6M0_9GLOM</name>
<reference evidence="1" key="1">
    <citation type="submission" date="2021-06" db="EMBL/GenBank/DDBJ databases">
        <authorList>
            <person name="Kallberg Y."/>
            <person name="Tangrot J."/>
            <person name="Rosling A."/>
        </authorList>
    </citation>
    <scope>NUCLEOTIDE SEQUENCE</scope>
    <source>
        <strain evidence="1">UK204</strain>
    </source>
</reference>
<organism evidence="1 2">
    <name type="scientific">Funneliformis caledonium</name>
    <dbReference type="NCBI Taxonomy" id="1117310"/>
    <lineage>
        <taxon>Eukaryota</taxon>
        <taxon>Fungi</taxon>
        <taxon>Fungi incertae sedis</taxon>
        <taxon>Mucoromycota</taxon>
        <taxon>Glomeromycotina</taxon>
        <taxon>Glomeromycetes</taxon>
        <taxon>Glomerales</taxon>
        <taxon>Glomeraceae</taxon>
        <taxon>Funneliformis</taxon>
    </lineage>
</organism>
<dbReference type="EMBL" id="CAJVPQ010010576">
    <property type="protein sequence ID" value="CAG8723086.1"/>
    <property type="molecule type" value="Genomic_DNA"/>
</dbReference>
<evidence type="ECO:0000313" key="1">
    <source>
        <dbReference type="EMBL" id="CAG8723086.1"/>
    </source>
</evidence>
<keyword evidence="2" id="KW-1185">Reference proteome</keyword>